<proteinExistence type="predicted"/>
<evidence type="ECO:0000256" key="1">
    <source>
        <dbReference type="SAM" id="Coils"/>
    </source>
</evidence>
<dbReference type="Proteomes" id="UP000037558">
    <property type="component" value="Unassembled WGS sequence"/>
</dbReference>
<organism evidence="2 3">
    <name type="scientific">Priestia koreensis</name>
    <dbReference type="NCBI Taxonomy" id="284581"/>
    <lineage>
        <taxon>Bacteria</taxon>
        <taxon>Bacillati</taxon>
        <taxon>Bacillota</taxon>
        <taxon>Bacilli</taxon>
        <taxon>Bacillales</taxon>
        <taxon>Bacillaceae</taxon>
        <taxon>Priestia</taxon>
    </lineage>
</organism>
<protein>
    <submittedName>
        <fullName evidence="2">Uncharacterized protein</fullName>
    </submittedName>
</protein>
<gene>
    <name evidence="2" type="ORF">AMD01_11005</name>
</gene>
<dbReference type="RefSeq" id="WP_053401447.1">
    <property type="nucleotide sequence ID" value="NZ_LILC01000013.1"/>
</dbReference>
<reference evidence="3" key="1">
    <citation type="submission" date="2015-08" db="EMBL/GenBank/DDBJ databases">
        <title>Fjat-14210 dsm16467.</title>
        <authorList>
            <person name="Liu B."/>
            <person name="Wang J."/>
            <person name="Zhu Y."/>
            <person name="Liu G."/>
            <person name="Chen Q."/>
            <person name="Chen Z."/>
            <person name="Lan J."/>
            <person name="Che J."/>
            <person name="Ge C."/>
            <person name="Shi H."/>
            <person name="Pan Z."/>
            <person name="Liu X."/>
        </authorList>
    </citation>
    <scope>NUCLEOTIDE SEQUENCE [LARGE SCALE GENOMIC DNA]</scope>
    <source>
        <strain evidence="3">DSM 16467</strain>
    </source>
</reference>
<feature type="coiled-coil region" evidence="1">
    <location>
        <begin position="21"/>
        <end position="55"/>
    </location>
</feature>
<dbReference type="PATRIC" id="fig|284581.3.peg.2305"/>
<keyword evidence="1" id="KW-0175">Coiled coil</keyword>
<name>A0A0M0L5P2_9BACI</name>
<comment type="caution">
    <text evidence="2">The sequence shown here is derived from an EMBL/GenBank/DDBJ whole genome shotgun (WGS) entry which is preliminary data.</text>
</comment>
<evidence type="ECO:0000313" key="2">
    <source>
        <dbReference type="EMBL" id="KOO46364.1"/>
    </source>
</evidence>
<evidence type="ECO:0000313" key="3">
    <source>
        <dbReference type="Proteomes" id="UP000037558"/>
    </source>
</evidence>
<dbReference type="AlphaFoldDB" id="A0A0M0L5P2"/>
<accession>A0A0M0L5P2</accession>
<keyword evidence="3" id="KW-1185">Reference proteome</keyword>
<sequence length="60" mass="6869">MEDSSTDKKIDRVEKLIQSNKKDLNSAMNVYNNKIAKQEKVLTEAKKAREQAKQVSDTTQ</sequence>
<dbReference type="STRING" id="284581.AMD01_11005"/>
<dbReference type="EMBL" id="LILC01000013">
    <property type="protein sequence ID" value="KOO46364.1"/>
    <property type="molecule type" value="Genomic_DNA"/>
</dbReference>